<dbReference type="PANTHER" id="PTHR34001:SF3">
    <property type="entry name" value="BLL7405 PROTEIN"/>
    <property type="match status" value="1"/>
</dbReference>
<accession>A0ABZ2BWK4</accession>
<dbReference type="SUPFAM" id="SSF56925">
    <property type="entry name" value="OMPA-like"/>
    <property type="match status" value="1"/>
</dbReference>
<dbReference type="Pfam" id="PF13505">
    <property type="entry name" value="OMP_b-brl"/>
    <property type="match status" value="1"/>
</dbReference>
<dbReference type="InterPro" id="IPR051692">
    <property type="entry name" value="OMP-like"/>
</dbReference>
<dbReference type="InterPro" id="IPR011250">
    <property type="entry name" value="OMP/PagP_B-barrel"/>
</dbReference>
<keyword evidence="2 5" id="KW-0732">Signal</keyword>
<protein>
    <recommendedName>
        <fullName evidence="6">Outer membrane protein beta-barrel domain-containing protein</fullName>
    </recommendedName>
</protein>
<evidence type="ECO:0000256" key="4">
    <source>
        <dbReference type="ARBA" id="ARBA00038306"/>
    </source>
</evidence>
<keyword evidence="3" id="KW-0472">Membrane</keyword>
<dbReference type="Proteomes" id="UP001318682">
    <property type="component" value="Chromosome"/>
</dbReference>
<evidence type="ECO:0000256" key="5">
    <source>
        <dbReference type="SAM" id="SignalP"/>
    </source>
</evidence>
<dbReference type="InterPro" id="IPR036709">
    <property type="entry name" value="Autotransporte_beta_dom_sf"/>
</dbReference>
<dbReference type="NCBIfam" id="TIGR01414">
    <property type="entry name" value="autotrans_barl"/>
    <property type="match status" value="1"/>
</dbReference>
<proteinExistence type="inferred from homology"/>
<gene>
    <name evidence="7" type="ORF">ROLI_031940</name>
</gene>
<feature type="chain" id="PRO_5047432027" description="Outer membrane protein beta-barrel domain-containing protein" evidence="5">
    <location>
        <begin position="21"/>
        <end position="211"/>
    </location>
</feature>
<sequence length="211" mass="22216">MLRITATAILLTSVASFAYAGDITPTPAAPVIAAPISSAPFWAGAYVGAQLGYSYGDFDLDLGSRPGDFDNDSVIGGITAGYLWDIGNGWYVGPEFQYDFADITVTDATSGDTASFDEIARLKFIAGYELGNGLLYGSAGVAYSSFDNAGAVFDGLDGSDTSYVLGFGYDHRIAEDWTLGGEYMYHSFSNAGAAGGDVDVNTVHIKATYRF</sequence>
<comment type="similarity">
    <text evidence="4">Belongs to the Omp25/RopB family.</text>
</comment>
<dbReference type="EMBL" id="CP143423">
    <property type="protein sequence ID" value="WVX50098.1"/>
    <property type="molecule type" value="Genomic_DNA"/>
</dbReference>
<dbReference type="PANTHER" id="PTHR34001">
    <property type="entry name" value="BLL7405 PROTEIN"/>
    <property type="match status" value="1"/>
</dbReference>
<reference evidence="8" key="1">
    <citation type="submission" date="2024-01" db="EMBL/GenBank/DDBJ databases">
        <title>Roseobacter fucihabitans sp. nov., isolated from the brown alga Fucus spiralis.</title>
        <authorList>
            <person name="Hahnke S."/>
            <person name="Berger M."/>
            <person name="Schlingloff A."/>
            <person name="Athale I."/>
            <person name="Neumann-Schaal M."/>
            <person name="Adenaya A."/>
            <person name="Poehlein A."/>
            <person name="Daniel R."/>
            <person name="Pertersen J."/>
            <person name="Brinkhoff T."/>
        </authorList>
    </citation>
    <scope>NUCLEOTIDE SEQUENCE [LARGE SCALE GENOMIC DNA]</scope>
    <source>
        <strain evidence="8">B14</strain>
    </source>
</reference>
<dbReference type="InterPro" id="IPR006315">
    <property type="entry name" value="OM_autotransptr_brl_dom"/>
</dbReference>
<organism evidence="7 8">
    <name type="scientific">Roseobacter fucihabitans</name>
    <dbReference type="NCBI Taxonomy" id="1537242"/>
    <lineage>
        <taxon>Bacteria</taxon>
        <taxon>Pseudomonadati</taxon>
        <taxon>Pseudomonadota</taxon>
        <taxon>Alphaproteobacteria</taxon>
        <taxon>Rhodobacterales</taxon>
        <taxon>Roseobacteraceae</taxon>
        <taxon>Roseobacter</taxon>
    </lineage>
</organism>
<dbReference type="Gene3D" id="2.40.128.130">
    <property type="entry name" value="Autotransporter beta-domain"/>
    <property type="match status" value="1"/>
</dbReference>
<feature type="signal peptide" evidence="5">
    <location>
        <begin position="1"/>
        <end position="20"/>
    </location>
</feature>
<evidence type="ECO:0000313" key="8">
    <source>
        <dbReference type="Proteomes" id="UP001318682"/>
    </source>
</evidence>
<name>A0ABZ2BWK4_9RHOB</name>
<dbReference type="InterPro" id="IPR027385">
    <property type="entry name" value="Beta-barrel_OMP"/>
</dbReference>
<evidence type="ECO:0000256" key="3">
    <source>
        <dbReference type="ARBA" id="ARBA00023136"/>
    </source>
</evidence>
<comment type="subcellular location">
    <subcellularLocation>
        <location evidence="1">Membrane</location>
    </subcellularLocation>
</comment>
<feature type="domain" description="Outer membrane protein beta-barrel" evidence="6">
    <location>
        <begin position="28"/>
        <end position="211"/>
    </location>
</feature>
<evidence type="ECO:0000259" key="6">
    <source>
        <dbReference type="Pfam" id="PF13505"/>
    </source>
</evidence>
<dbReference type="RefSeq" id="WP_187429414.1">
    <property type="nucleotide sequence ID" value="NZ_CP143423.1"/>
</dbReference>
<keyword evidence="8" id="KW-1185">Reference proteome</keyword>
<evidence type="ECO:0000256" key="2">
    <source>
        <dbReference type="ARBA" id="ARBA00022729"/>
    </source>
</evidence>
<evidence type="ECO:0000256" key="1">
    <source>
        <dbReference type="ARBA" id="ARBA00004370"/>
    </source>
</evidence>
<evidence type="ECO:0000313" key="7">
    <source>
        <dbReference type="EMBL" id="WVX50098.1"/>
    </source>
</evidence>